<evidence type="ECO:0000313" key="2">
    <source>
        <dbReference type="EMBL" id="RPE91975.1"/>
    </source>
</evidence>
<dbReference type="EMBL" id="RKQT01000004">
    <property type="protein sequence ID" value="RPE91975.1"/>
    <property type="molecule type" value="Genomic_DNA"/>
</dbReference>
<protein>
    <submittedName>
        <fullName evidence="2">Uncharacterized protein</fullName>
    </submittedName>
</protein>
<keyword evidence="1" id="KW-0812">Transmembrane</keyword>
<evidence type="ECO:0000313" key="3">
    <source>
        <dbReference type="Proteomes" id="UP000276901"/>
    </source>
</evidence>
<organism evidence="2 3">
    <name type="scientific">Frederiksenia canicola</name>
    <dbReference type="NCBI Taxonomy" id="123824"/>
    <lineage>
        <taxon>Bacteria</taxon>
        <taxon>Pseudomonadati</taxon>
        <taxon>Pseudomonadota</taxon>
        <taxon>Gammaproteobacteria</taxon>
        <taxon>Pasteurellales</taxon>
        <taxon>Pasteurellaceae</taxon>
        <taxon>Frederiksenia</taxon>
    </lineage>
</organism>
<accession>A0ABX9XPE1</accession>
<comment type="caution">
    <text evidence="2">The sequence shown here is derived from an EMBL/GenBank/DDBJ whole genome shotgun (WGS) entry which is preliminary data.</text>
</comment>
<keyword evidence="3" id="KW-1185">Reference proteome</keyword>
<dbReference type="Proteomes" id="UP000276901">
    <property type="component" value="Unassembled WGS sequence"/>
</dbReference>
<reference evidence="2 3" key="1">
    <citation type="submission" date="2018-11" db="EMBL/GenBank/DDBJ databases">
        <title>Genomic Encyclopedia of Type Strains, Phase IV (KMG-IV): sequencing the most valuable type-strain genomes for metagenomic binning, comparative biology and taxonomic classification.</title>
        <authorList>
            <person name="Goeker M."/>
        </authorList>
    </citation>
    <scope>NUCLEOTIDE SEQUENCE [LARGE SCALE GENOMIC DNA]</scope>
    <source>
        <strain evidence="2 3">DSM 25797</strain>
    </source>
</reference>
<proteinExistence type="predicted"/>
<feature type="transmembrane region" description="Helical" evidence="1">
    <location>
        <begin position="33"/>
        <end position="53"/>
    </location>
</feature>
<feature type="transmembrane region" description="Helical" evidence="1">
    <location>
        <begin position="7"/>
        <end position="27"/>
    </location>
</feature>
<sequence>MIFSYLRIILASLLGTLLFYLLLRFFYRLDLSFYPLLYEITLPLIAIIIIGKLGGSKK</sequence>
<gene>
    <name evidence="2" type="ORF">EDC49_1773</name>
</gene>
<keyword evidence="1" id="KW-0472">Membrane</keyword>
<name>A0ABX9XPE1_9PAST</name>
<evidence type="ECO:0000256" key="1">
    <source>
        <dbReference type="SAM" id="Phobius"/>
    </source>
</evidence>
<keyword evidence="1" id="KW-1133">Transmembrane helix</keyword>